<accession>A0A9N9VNN8</accession>
<gene>
    <name evidence="1" type="ORF">CRHIZ90672A_00003475</name>
</gene>
<organism evidence="1 2">
    <name type="scientific">Clonostachys rhizophaga</name>
    <dbReference type="NCBI Taxonomy" id="160324"/>
    <lineage>
        <taxon>Eukaryota</taxon>
        <taxon>Fungi</taxon>
        <taxon>Dikarya</taxon>
        <taxon>Ascomycota</taxon>
        <taxon>Pezizomycotina</taxon>
        <taxon>Sordariomycetes</taxon>
        <taxon>Hypocreomycetidae</taxon>
        <taxon>Hypocreales</taxon>
        <taxon>Bionectriaceae</taxon>
        <taxon>Clonostachys</taxon>
    </lineage>
</organism>
<dbReference type="OrthoDB" id="4424523at2759"/>
<name>A0A9N9VNN8_9HYPO</name>
<sequence>MSSNLSRAPCLLRSRLYTTIRLSYRGKLAIPQLSRALPSPRLISTVLPKALKMTSPSLEWRESSPERTIQRQIADGVIEIWGWVVYRTAYQPGLDAARATLQRLVLEDLRECVAESNALEIADRMDWAFVADPELEGASLDELKRRFRAWARAAPPCDLDAYKSGTSRCSRYDLFVQADEEALRSVVPDPGSYNAALLSGAHVNLVRAWVDPLPEEKATDANGESVDNEDWIRSIWAWAPPDGLCMP</sequence>
<evidence type="ECO:0000313" key="2">
    <source>
        <dbReference type="Proteomes" id="UP000696573"/>
    </source>
</evidence>
<proteinExistence type="predicted"/>
<protein>
    <submittedName>
        <fullName evidence="1">Uncharacterized protein</fullName>
    </submittedName>
</protein>
<dbReference type="Proteomes" id="UP000696573">
    <property type="component" value="Unassembled WGS sequence"/>
</dbReference>
<evidence type="ECO:0000313" key="1">
    <source>
        <dbReference type="EMBL" id="CAH0026954.1"/>
    </source>
</evidence>
<dbReference type="EMBL" id="CABFNQ020000726">
    <property type="protein sequence ID" value="CAH0026954.1"/>
    <property type="molecule type" value="Genomic_DNA"/>
</dbReference>
<reference evidence="1" key="1">
    <citation type="submission" date="2021-10" db="EMBL/GenBank/DDBJ databases">
        <authorList>
            <person name="Piombo E."/>
        </authorList>
    </citation>
    <scope>NUCLEOTIDE SEQUENCE</scope>
</reference>
<keyword evidence="2" id="KW-1185">Reference proteome</keyword>
<comment type="caution">
    <text evidence="1">The sequence shown here is derived from an EMBL/GenBank/DDBJ whole genome shotgun (WGS) entry which is preliminary data.</text>
</comment>
<dbReference type="AlphaFoldDB" id="A0A9N9VNN8"/>